<reference evidence="12 13" key="1">
    <citation type="journal article" date="2019" name="PLoS Biol.">
        <title>Sex chromosomes control vertical transmission of feminizing Wolbachia symbionts in an isopod.</title>
        <authorList>
            <person name="Becking T."/>
            <person name="Chebbi M.A."/>
            <person name="Giraud I."/>
            <person name="Moumen B."/>
            <person name="Laverre T."/>
            <person name="Caubet Y."/>
            <person name="Peccoud J."/>
            <person name="Gilbert C."/>
            <person name="Cordaux R."/>
        </authorList>
    </citation>
    <scope>NUCLEOTIDE SEQUENCE [LARGE SCALE GENOMIC DNA]</scope>
    <source>
        <strain evidence="12">ANa2</strain>
        <tissue evidence="12">Whole body excluding digestive tract and cuticle</tissue>
    </source>
</reference>
<evidence type="ECO:0000256" key="5">
    <source>
        <dbReference type="ARBA" id="ARBA00022833"/>
    </source>
</evidence>
<dbReference type="PANTHER" id="PTHR24399:SF54">
    <property type="entry name" value="GASTRULA ZINC FINGER PROTEIN XLCGF26.1-LIKE-RELATED"/>
    <property type="match status" value="1"/>
</dbReference>
<comment type="subcellular location">
    <subcellularLocation>
        <location evidence="1">Nucleus</location>
    </subcellularLocation>
</comment>
<feature type="domain" description="C2H2-type" evidence="11">
    <location>
        <begin position="92"/>
        <end position="120"/>
    </location>
</feature>
<dbReference type="EMBL" id="SEYY01000267">
    <property type="protein sequence ID" value="KAB7507674.1"/>
    <property type="molecule type" value="Genomic_DNA"/>
</dbReference>
<evidence type="ECO:0000256" key="7">
    <source>
        <dbReference type="ARBA" id="ARBA00023163"/>
    </source>
</evidence>
<keyword evidence="3" id="KW-0677">Repeat</keyword>
<evidence type="ECO:0000256" key="9">
    <source>
        <dbReference type="PROSITE-ProRule" id="PRU00042"/>
    </source>
</evidence>
<dbReference type="PANTHER" id="PTHR24399">
    <property type="entry name" value="ZINC FINGER AND BTB DOMAIN-CONTAINING"/>
    <property type="match status" value="1"/>
</dbReference>
<organism evidence="12 13">
    <name type="scientific">Armadillidium nasatum</name>
    <dbReference type="NCBI Taxonomy" id="96803"/>
    <lineage>
        <taxon>Eukaryota</taxon>
        <taxon>Metazoa</taxon>
        <taxon>Ecdysozoa</taxon>
        <taxon>Arthropoda</taxon>
        <taxon>Crustacea</taxon>
        <taxon>Multicrustacea</taxon>
        <taxon>Malacostraca</taxon>
        <taxon>Eumalacostraca</taxon>
        <taxon>Peracarida</taxon>
        <taxon>Isopoda</taxon>
        <taxon>Oniscidea</taxon>
        <taxon>Crinocheta</taxon>
        <taxon>Armadillidiidae</taxon>
        <taxon>Armadillidium</taxon>
    </lineage>
</organism>
<feature type="domain" description="C2H2-type" evidence="11">
    <location>
        <begin position="121"/>
        <end position="148"/>
    </location>
</feature>
<name>A0A5N5TNB5_9CRUS</name>
<dbReference type="FunFam" id="3.30.160.60:FF:000446">
    <property type="entry name" value="Zinc finger protein"/>
    <property type="match status" value="2"/>
</dbReference>
<evidence type="ECO:0000256" key="2">
    <source>
        <dbReference type="ARBA" id="ARBA00022723"/>
    </source>
</evidence>
<dbReference type="AlphaFoldDB" id="A0A5N5TNB5"/>
<dbReference type="SMART" id="SM00355">
    <property type="entry name" value="ZnF_C2H2"/>
    <property type="match status" value="8"/>
</dbReference>
<evidence type="ECO:0000259" key="11">
    <source>
        <dbReference type="PROSITE" id="PS50157"/>
    </source>
</evidence>
<keyword evidence="2" id="KW-0479">Metal-binding</keyword>
<evidence type="ECO:0000256" key="6">
    <source>
        <dbReference type="ARBA" id="ARBA00023015"/>
    </source>
</evidence>
<evidence type="ECO:0000256" key="1">
    <source>
        <dbReference type="ARBA" id="ARBA00004123"/>
    </source>
</evidence>
<dbReference type="Gene3D" id="3.30.160.60">
    <property type="entry name" value="Classic Zinc Finger"/>
    <property type="match status" value="6"/>
</dbReference>
<dbReference type="SUPFAM" id="SSF57667">
    <property type="entry name" value="beta-beta-alpha zinc fingers"/>
    <property type="match status" value="3"/>
</dbReference>
<dbReference type="OrthoDB" id="6077919at2759"/>
<sequence>MHFAYLFANVDNIPQMCGLPEVSCRSYVEVGDSFGQTDLVIAGNFEQAEQQIAGNFEQAEREIASNFGHRQKISGNLHKKERPYPKTGSKHNKCPFCEYSSYYTSHVKHHIMRKHTGERPEQCQLCPRRFTTKSQLNAHTRTHLRKKKRFVCQKCGLVFTVQSRLQDHHYPATAGKLEKKHKCPYCKYSSYYTSHVNNHVMQKHTGERPEQCEVCSRKFTTRSQLNTHRRVHTKEKKAFSCYKCGEAFAMTLRRLEYWGTNTEESDPCSYSSNQSLPPSHQVSRTTGNTNTSSCSSNHPLSTSFQVSGTENVASKFHHCPYCNYKSYVSTNILMLNNGEDWQVGDVVREERGHRRKPQESSLNSNPRLLACPYCHYQTVYGTNLKHHIRFKHTKEKPFPCFVCSKRFSMKANLNIHMRIHTGEKPYWCDKCDMRFSQKNALRKHLLRKQSCGN</sequence>
<dbReference type="FunFam" id="3.30.160.60:FF:000624">
    <property type="entry name" value="zinc finger protein 697"/>
    <property type="match status" value="1"/>
</dbReference>
<dbReference type="InterPro" id="IPR013087">
    <property type="entry name" value="Znf_C2H2_type"/>
</dbReference>
<feature type="domain" description="C2H2-type" evidence="11">
    <location>
        <begin position="426"/>
        <end position="453"/>
    </location>
</feature>
<keyword evidence="13" id="KW-1185">Reference proteome</keyword>
<feature type="region of interest" description="Disordered" evidence="10">
    <location>
        <begin position="269"/>
        <end position="298"/>
    </location>
</feature>
<dbReference type="Pfam" id="PF00096">
    <property type="entry name" value="zf-C2H2"/>
    <property type="match status" value="4"/>
</dbReference>
<feature type="domain" description="C2H2-type" evidence="11">
    <location>
        <begin position="398"/>
        <end position="425"/>
    </location>
</feature>
<dbReference type="GO" id="GO:0000978">
    <property type="term" value="F:RNA polymerase II cis-regulatory region sequence-specific DNA binding"/>
    <property type="evidence" value="ECO:0007669"/>
    <property type="project" value="TreeGrafter"/>
</dbReference>
<feature type="domain" description="C2H2-type" evidence="11">
    <location>
        <begin position="210"/>
        <end position="237"/>
    </location>
</feature>
<feature type="domain" description="C2H2-type" evidence="11">
    <location>
        <begin position="369"/>
        <end position="397"/>
    </location>
</feature>
<comment type="caution">
    <text evidence="12">The sequence shown here is derived from an EMBL/GenBank/DDBJ whole genome shotgun (WGS) entry which is preliminary data.</text>
</comment>
<dbReference type="PROSITE" id="PS50157">
    <property type="entry name" value="ZINC_FINGER_C2H2_2"/>
    <property type="match status" value="8"/>
</dbReference>
<feature type="domain" description="C2H2-type" evidence="11">
    <location>
        <begin position="181"/>
        <end position="209"/>
    </location>
</feature>
<evidence type="ECO:0000256" key="3">
    <source>
        <dbReference type="ARBA" id="ARBA00022737"/>
    </source>
</evidence>
<keyword evidence="5" id="KW-0862">Zinc</keyword>
<dbReference type="GO" id="GO:0005654">
    <property type="term" value="C:nucleoplasm"/>
    <property type="evidence" value="ECO:0007669"/>
    <property type="project" value="TreeGrafter"/>
</dbReference>
<keyword evidence="4 9" id="KW-0863">Zinc-finger</keyword>
<evidence type="ECO:0000313" key="12">
    <source>
        <dbReference type="EMBL" id="KAB7507674.1"/>
    </source>
</evidence>
<keyword evidence="7" id="KW-0804">Transcription</keyword>
<protein>
    <submittedName>
        <fullName evidence="12">Zinc finger protein</fullName>
    </submittedName>
</protein>
<evidence type="ECO:0000256" key="8">
    <source>
        <dbReference type="ARBA" id="ARBA00023242"/>
    </source>
</evidence>
<dbReference type="FunFam" id="3.30.160.60:FF:000839">
    <property type="entry name" value="Zinc finger protein 691"/>
    <property type="match status" value="1"/>
</dbReference>
<feature type="compositionally biased region" description="Polar residues" evidence="10">
    <location>
        <begin position="269"/>
        <end position="284"/>
    </location>
</feature>
<proteinExistence type="predicted"/>
<feature type="compositionally biased region" description="Low complexity" evidence="10">
    <location>
        <begin position="285"/>
        <end position="297"/>
    </location>
</feature>
<keyword evidence="6" id="KW-0805">Transcription regulation</keyword>
<dbReference type="GO" id="GO:0001227">
    <property type="term" value="F:DNA-binding transcription repressor activity, RNA polymerase II-specific"/>
    <property type="evidence" value="ECO:0007669"/>
    <property type="project" value="TreeGrafter"/>
</dbReference>
<dbReference type="Proteomes" id="UP000326759">
    <property type="component" value="Unassembled WGS sequence"/>
</dbReference>
<dbReference type="GO" id="GO:0008270">
    <property type="term" value="F:zinc ion binding"/>
    <property type="evidence" value="ECO:0007669"/>
    <property type="project" value="UniProtKB-KW"/>
</dbReference>
<evidence type="ECO:0000313" key="13">
    <source>
        <dbReference type="Proteomes" id="UP000326759"/>
    </source>
</evidence>
<gene>
    <name evidence="12" type="ORF">Anas_00523</name>
</gene>
<keyword evidence="8" id="KW-0539">Nucleus</keyword>
<evidence type="ECO:0000256" key="10">
    <source>
        <dbReference type="SAM" id="MobiDB-lite"/>
    </source>
</evidence>
<accession>A0A5N5TNB5</accession>
<dbReference type="PROSITE" id="PS00028">
    <property type="entry name" value="ZINC_FINGER_C2H2_1"/>
    <property type="match status" value="3"/>
</dbReference>
<dbReference type="InterPro" id="IPR036236">
    <property type="entry name" value="Znf_C2H2_sf"/>
</dbReference>
<feature type="domain" description="C2H2-type" evidence="11">
    <location>
        <begin position="150"/>
        <end position="178"/>
    </location>
</feature>
<evidence type="ECO:0000256" key="4">
    <source>
        <dbReference type="ARBA" id="ARBA00022771"/>
    </source>
</evidence>